<name>A0A935KAU3_9RHOO</name>
<sequence>MLFATTLLRREVAMPDMLFCYCCRVHHPREQMHSFRTSQGLRWRCQRSIDAAKCSTSERDAFGKQQTEINREASLEVAKRIYLSAP</sequence>
<comment type="caution">
    <text evidence="1">The sequence shown here is derived from an EMBL/GenBank/DDBJ whole genome shotgun (WGS) entry which is preliminary data.</text>
</comment>
<accession>A0A935KAU3</accession>
<protein>
    <submittedName>
        <fullName evidence="1">Uncharacterized protein</fullName>
    </submittedName>
</protein>
<organism evidence="1 2">
    <name type="scientific">Candidatus Dechloromonas phosphorivorans</name>
    <dbReference type="NCBI Taxonomy" id="2899244"/>
    <lineage>
        <taxon>Bacteria</taxon>
        <taxon>Pseudomonadati</taxon>
        <taxon>Pseudomonadota</taxon>
        <taxon>Betaproteobacteria</taxon>
        <taxon>Rhodocyclales</taxon>
        <taxon>Azonexaceae</taxon>
        <taxon>Dechloromonas</taxon>
    </lineage>
</organism>
<gene>
    <name evidence="1" type="ORF">IPJ38_09905</name>
</gene>
<reference evidence="1 2" key="1">
    <citation type="submission" date="2020-10" db="EMBL/GenBank/DDBJ databases">
        <title>Connecting structure to function with the recovery of over 1000 high-quality activated sludge metagenome-assembled genomes encoding full-length rRNA genes using long-read sequencing.</title>
        <authorList>
            <person name="Singleton C.M."/>
            <person name="Petriglieri F."/>
            <person name="Kristensen J.M."/>
            <person name="Kirkegaard R.H."/>
            <person name="Michaelsen T.Y."/>
            <person name="Andersen M.H."/>
            <person name="Karst S.M."/>
            <person name="Dueholm M.S."/>
            <person name="Nielsen P.H."/>
            <person name="Albertsen M."/>
        </authorList>
    </citation>
    <scope>NUCLEOTIDE SEQUENCE [LARGE SCALE GENOMIC DNA]</scope>
    <source>
        <strain evidence="1">EsbW_18-Q3-R4-48_BATAC.463</strain>
    </source>
</reference>
<evidence type="ECO:0000313" key="2">
    <source>
        <dbReference type="Proteomes" id="UP000739411"/>
    </source>
</evidence>
<evidence type="ECO:0000313" key="1">
    <source>
        <dbReference type="EMBL" id="MBK7415361.1"/>
    </source>
</evidence>
<dbReference type="EMBL" id="JADJMS010000019">
    <property type="protein sequence ID" value="MBK7415361.1"/>
    <property type="molecule type" value="Genomic_DNA"/>
</dbReference>
<dbReference type="Proteomes" id="UP000739411">
    <property type="component" value="Unassembled WGS sequence"/>
</dbReference>
<dbReference type="AlphaFoldDB" id="A0A935KAU3"/>
<proteinExistence type="predicted"/>